<protein>
    <submittedName>
        <fullName evidence="3">6370_t:CDS:1</fullName>
    </submittedName>
</protein>
<dbReference type="Gene3D" id="2.60.40.4370">
    <property type="match status" value="1"/>
</dbReference>
<dbReference type="PANTHER" id="PTHR21860:SF2">
    <property type="entry name" value="GENERAL TRANSCRIPTION FACTOR 3C POLYPEPTIDE 6"/>
    <property type="match status" value="1"/>
</dbReference>
<proteinExistence type="predicted"/>
<sequence>MNDYDVGAEERGVRTETRNENSDEPESEYEDEVSYLILDVGTELTNEMLQSLDHNQGYSLIGLDTDTPYLEVAGQQYRGEFDDQVGTTLLFAQELDPESSRCSDLSYICHTSKRINFSRIILEHKKPEESTQNVNPQDGADESRTDNEESEWDFEDDNVNVDNSTGRKNRRRQRVVRMEVDDETDVYCA</sequence>
<evidence type="ECO:0000259" key="2">
    <source>
        <dbReference type="Pfam" id="PF10419"/>
    </source>
</evidence>
<comment type="caution">
    <text evidence="3">The sequence shown here is derived from an EMBL/GenBank/DDBJ whole genome shotgun (WGS) entry which is preliminary data.</text>
</comment>
<name>A0A9N9FM01_9GLOM</name>
<dbReference type="InterPro" id="IPR042771">
    <property type="entry name" value="GTF3C6-like"/>
</dbReference>
<dbReference type="Proteomes" id="UP000789572">
    <property type="component" value="Unassembled WGS sequence"/>
</dbReference>
<organism evidence="3 4">
    <name type="scientific">Paraglomus occultum</name>
    <dbReference type="NCBI Taxonomy" id="144539"/>
    <lineage>
        <taxon>Eukaryota</taxon>
        <taxon>Fungi</taxon>
        <taxon>Fungi incertae sedis</taxon>
        <taxon>Mucoromycota</taxon>
        <taxon>Glomeromycotina</taxon>
        <taxon>Glomeromycetes</taxon>
        <taxon>Paraglomerales</taxon>
        <taxon>Paraglomeraceae</taxon>
        <taxon>Paraglomus</taxon>
    </lineage>
</organism>
<dbReference type="OrthoDB" id="1877767at2759"/>
<feature type="region of interest" description="Disordered" evidence="1">
    <location>
        <begin position="126"/>
        <end position="171"/>
    </location>
</feature>
<gene>
    <name evidence="3" type="ORF">POCULU_LOCUS4617</name>
</gene>
<dbReference type="InterPro" id="IPR019481">
    <property type="entry name" value="TFIIIC_triple_barrel"/>
</dbReference>
<dbReference type="EMBL" id="CAJVPJ010000612">
    <property type="protein sequence ID" value="CAG8542698.1"/>
    <property type="molecule type" value="Genomic_DNA"/>
</dbReference>
<evidence type="ECO:0000313" key="3">
    <source>
        <dbReference type="EMBL" id="CAG8542698.1"/>
    </source>
</evidence>
<dbReference type="PANTHER" id="PTHR21860">
    <property type="entry name" value="TRANSCRIPTION INITIATION FACTOR IIIC TFIIIC , POLYPEPTIDE 6-RELATED"/>
    <property type="match status" value="1"/>
</dbReference>
<evidence type="ECO:0000256" key="1">
    <source>
        <dbReference type="SAM" id="MobiDB-lite"/>
    </source>
</evidence>
<dbReference type="AlphaFoldDB" id="A0A9N9FM01"/>
<feature type="compositionally biased region" description="Basic and acidic residues" evidence="1">
    <location>
        <begin position="8"/>
        <end position="21"/>
    </location>
</feature>
<dbReference type="GO" id="GO:0006383">
    <property type="term" value="P:transcription by RNA polymerase III"/>
    <property type="evidence" value="ECO:0007669"/>
    <property type="project" value="InterPro"/>
</dbReference>
<dbReference type="Pfam" id="PF10419">
    <property type="entry name" value="TFIIIC_sub6"/>
    <property type="match status" value="1"/>
</dbReference>
<feature type="compositionally biased region" description="Acidic residues" evidence="1">
    <location>
        <begin position="148"/>
        <end position="159"/>
    </location>
</feature>
<keyword evidence="4" id="KW-1185">Reference proteome</keyword>
<accession>A0A9N9FM01</accession>
<dbReference type="GO" id="GO:0000127">
    <property type="term" value="C:transcription factor TFIIIC complex"/>
    <property type="evidence" value="ECO:0007669"/>
    <property type="project" value="TreeGrafter"/>
</dbReference>
<evidence type="ECO:0000313" key="4">
    <source>
        <dbReference type="Proteomes" id="UP000789572"/>
    </source>
</evidence>
<feature type="domain" description="Transcription factor TFIIIC triple barrel" evidence="2">
    <location>
        <begin position="30"/>
        <end position="122"/>
    </location>
</feature>
<reference evidence="3" key="1">
    <citation type="submission" date="2021-06" db="EMBL/GenBank/DDBJ databases">
        <authorList>
            <person name="Kallberg Y."/>
            <person name="Tangrot J."/>
            <person name="Rosling A."/>
        </authorList>
    </citation>
    <scope>NUCLEOTIDE SEQUENCE</scope>
    <source>
        <strain evidence="3">IA702</strain>
    </source>
</reference>
<feature type="compositionally biased region" description="Acidic residues" evidence="1">
    <location>
        <begin position="22"/>
        <end position="31"/>
    </location>
</feature>
<feature type="region of interest" description="Disordered" evidence="1">
    <location>
        <begin position="1"/>
        <end position="31"/>
    </location>
</feature>